<evidence type="ECO:0000313" key="6">
    <source>
        <dbReference type="Proteomes" id="UP001156706"/>
    </source>
</evidence>
<dbReference type="InterPro" id="IPR000277">
    <property type="entry name" value="Cys/Met-Metab_PyrdxlP-dep_enz"/>
</dbReference>
<dbReference type="EMBL" id="BSOG01000001">
    <property type="protein sequence ID" value="GLR11812.1"/>
    <property type="molecule type" value="Genomic_DNA"/>
</dbReference>
<dbReference type="Proteomes" id="UP001156706">
    <property type="component" value="Unassembled WGS sequence"/>
</dbReference>
<evidence type="ECO:0000256" key="1">
    <source>
        <dbReference type="ARBA" id="ARBA00001933"/>
    </source>
</evidence>
<dbReference type="Gene3D" id="3.40.640.10">
    <property type="entry name" value="Type I PLP-dependent aspartate aminotransferase-like (Major domain)"/>
    <property type="match status" value="1"/>
</dbReference>
<dbReference type="RefSeq" id="WP_284194952.1">
    <property type="nucleotide sequence ID" value="NZ_BSOG01000001.1"/>
</dbReference>
<dbReference type="CDD" id="cd00614">
    <property type="entry name" value="CGS_like"/>
    <property type="match status" value="1"/>
</dbReference>
<dbReference type="InterPro" id="IPR054542">
    <property type="entry name" value="Cys_met_metab_PP"/>
</dbReference>
<dbReference type="Gene3D" id="3.90.1150.10">
    <property type="entry name" value="Aspartate Aminotransferase, domain 1"/>
    <property type="match status" value="1"/>
</dbReference>
<evidence type="ECO:0000256" key="3">
    <source>
        <dbReference type="ARBA" id="ARBA00022898"/>
    </source>
</evidence>
<sequence length="384" mass="41159">MTQHLDTLSVHAGYTPDATGAVMPPIYTSSTYAQRAPGEHSGYEYARSGNPTRWAFEKALAELEGGVAGFAFASGLAAMSTVLELLDAGSEVVAVDDLYGGAYRMFERVRNRSAGLKVRYVAPEDTAAVRAAIAPSTKLLWIEIPTNPLLKLIDLRAAIDAAHAVGAMVVVDATFATPYLLRPLEYGADIVLHSITKYLNGHSDVIGGAAIVRSPELAERLGYLQNAIGGVLDPFSSFLALRGLRTLPLRVQRHCSNAQAIAEWLGQQAGVADVIYPGLPSHPQHALARQQFPRGFGGIVSVRLQADEAGVRRFLAALKLFTLAESLGGVESLVNLPWAMTHASIPEEDRLRRGVGPNLLRLSVGVEHVDDLIDDLRQGLAQIG</sequence>
<dbReference type="SUPFAM" id="SSF53383">
    <property type="entry name" value="PLP-dependent transferases"/>
    <property type="match status" value="1"/>
</dbReference>
<keyword evidence="3 4" id="KW-0663">Pyridoxal phosphate</keyword>
<organism evidence="5 6">
    <name type="scientific">Chitinimonas prasina</name>
    <dbReference type="NCBI Taxonomy" id="1434937"/>
    <lineage>
        <taxon>Bacteria</taxon>
        <taxon>Pseudomonadati</taxon>
        <taxon>Pseudomonadota</taxon>
        <taxon>Betaproteobacteria</taxon>
        <taxon>Neisseriales</taxon>
        <taxon>Chitinibacteraceae</taxon>
        <taxon>Chitinimonas</taxon>
    </lineage>
</organism>
<dbReference type="InterPro" id="IPR015422">
    <property type="entry name" value="PyrdxlP-dep_Trfase_small"/>
</dbReference>
<dbReference type="PANTHER" id="PTHR11808">
    <property type="entry name" value="TRANS-SULFURATION ENZYME FAMILY MEMBER"/>
    <property type="match status" value="1"/>
</dbReference>
<reference evidence="6" key="1">
    <citation type="journal article" date="2019" name="Int. J. Syst. Evol. Microbiol.">
        <title>The Global Catalogue of Microorganisms (GCM) 10K type strain sequencing project: providing services to taxonomists for standard genome sequencing and annotation.</title>
        <authorList>
            <consortium name="The Broad Institute Genomics Platform"/>
            <consortium name="The Broad Institute Genome Sequencing Center for Infectious Disease"/>
            <person name="Wu L."/>
            <person name="Ma J."/>
        </authorList>
    </citation>
    <scope>NUCLEOTIDE SEQUENCE [LARGE SCALE GENOMIC DNA]</scope>
    <source>
        <strain evidence="6">NBRC 110044</strain>
    </source>
</reference>
<dbReference type="PANTHER" id="PTHR11808:SF15">
    <property type="entry name" value="CYSTATHIONINE GAMMA-LYASE"/>
    <property type="match status" value="1"/>
</dbReference>
<evidence type="ECO:0000256" key="2">
    <source>
        <dbReference type="ARBA" id="ARBA00009077"/>
    </source>
</evidence>
<keyword evidence="6" id="KW-1185">Reference proteome</keyword>
<evidence type="ECO:0000313" key="5">
    <source>
        <dbReference type="EMBL" id="GLR11812.1"/>
    </source>
</evidence>
<dbReference type="PIRSF" id="PIRSF001434">
    <property type="entry name" value="CGS"/>
    <property type="match status" value="1"/>
</dbReference>
<proteinExistence type="inferred from homology"/>
<dbReference type="InterPro" id="IPR015421">
    <property type="entry name" value="PyrdxlP-dep_Trfase_major"/>
</dbReference>
<comment type="similarity">
    <text evidence="2 4">Belongs to the trans-sulfuration enzymes family.</text>
</comment>
<dbReference type="Pfam" id="PF01053">
    <property type="entry name" value="Cys_Met_Meta_PP"/>
    <property type="match status" value="1"/>
</dbReference>
<dbReference type="InterPro" id="IPR015424">
    <property type="entry name" value="PyrdxlP-dep_Trfase"/>
</dbReference>
<protein>
    <submittedName>
        <fullName evidence="5">Cystathionine gamma-synthase</fullName>
    </submittedName>
</protein>
<evidence type="ECO:0000256" key="4">
    <source>
        <dbReference type="RuleBase" id="RU362118"/>
    </source>
</evidence>
<dbReference type="PROSITE" id="PS00868">
    <property type="entry name" value="CYS_MET_METAB_PP"/>
    <property type="match status" value="1"/>
</dbReference>
<accession>A0ABQ5YBL2</accession>
<gene>
    <name evidence="5" type="primary">metB</name>
    <name evidence="5" type="ORF">GCM10007907_06020</name>
</gene>
<name>A0ABQ5YBL2_9NEIS</name>
<comment type="caution">
    <text evidence="5">The sequence shown here is derived from an EMBL/GenBank/DDBJ whole genome shotgun (WGS) entry which is preliminary data.</text>
</comment>
<comment type="cofactor">
    <cofactor evidence="1 4">
        <name>pyridoxal 5'-phosphate</name>
        <dbReference type="ChEBI" id="CHEBI:597326"/>
    </cofactor>
</comment>